<evidence type="ECO:0000259" key="1">
    <source>
        <dbReference type="Pfam" id="PF03992"/>
    </source>
</evidence>
<evidence type="ECO:0000313" key="2">
    <source>
        <dbReference type="EMBL" id="SVB18041.1"/>
    </source>
</evidence>
<dbReference type="PROSITE" id="PS51257">
    <property type="entry name" value="PROKAR_LIPOPROTEIN"/>
    <property type="match status" value="1"/>
</dbReference>
<reference evidence="2" key="1">
    <citation type="submission" date="2018-05" db="EMBL/GenBank/DDBJ databases">
        <authorList>
            <person name="Lanie J.A."/>
            <person name="Ng W.-L."/>
            <person name="Kazmierczak K.M."/>
            <person name="Andrzejewski T.M."/>
            <person name="Davidsen T.M."/>
            <person name="Wayne K.J."/>
            <person name="Tettelin H."/>
            <person name="Glass J.I."/>
            <person name="Rusch D."/>
            <person name="Podicherti R."/>
            <person name="Tsui H.-C.T."/>
            <person name="Winkler M.E."/>
        </authorList>
    </citation>
    <scope>NUCLEOTIDE SEQUENCE</scope>
</reference>
<sequence>MKKLIFVISILFIYGCNNVSNPQYEANKALAEKWVKTFEDGNIDLWKEVVSEDLLDIAPMYGMGQVDYATSLQVAEFYINNYTNVKFNNPVWLPGIDTATMSTDGSVRAYGTWTGESKSTGRTFRIPSYHNFGFKDGKIVTTGEYFDATGMVNAVGPVDRKVVVATLNIKKGNYGKVQEMMDSEEGLKTTRNYDGCTHIEAFFNEESGTYFIIEYWESFDKYQAYLDWRLKDDPSKLAERLTSLLVGGSNGLTPYTNNTGYNFY</sequence>
<dbReference type="SUPFAM" id="SSF54909">
    <property type="entry name" value="Dimeric alpha+beta barrel"/>
    <property type="match status" value="1"/>
</dbReference>
<proteinExistence type="predicted"/>
<dbReference type="Gene3D" id="3.10.450.50">
    <property type="match status" value="1"/>
</dbReference>
<dbReference type="Gene3D" id="3.30.70.100">
    <property type="match status" value="1"/>
</dbReference>
<dbReference type="InterPro" id="IPR007138">
    <property type="entry name" value="ABM_dom"/>
</dbReference>
<dbReference type="AlphaFoldDB" id="A0A382BWZ8"/>
<dbReference type="EMBL" id="UINC01031652">
    <property type="protein sequence ID" value="SVB18041.1"/>
    <property type="molecule type" value="Genomic_DNA"/>
</dbReference>
<protein>
    <recommendedName>
        <fullName evidence="1">ABM domain-containing protein</fullName>
    </recommendedName>
</protein>
<name>A0A382BWZ8_9ZZZZ</name>
<dbReference type="SUPFAM" id="SSF54427">
    <property type="entry name" value="NTF2-like"/>
    <property type="match status" value="1"/>
</dbReference>
<dbReference type="InterPro" id="IPR032710">
    <property type="entry name" value="NTF2-like_dom_sf"/>
</dbReference>
<accession>A0A382BWZ8</accession>
<gene>
    <name evidence="2" type="ORF">METZ01_LOCUS170895</name>
</gene>
<dbReference type="Pfam" id="PF03992">
    <property type="entry name" value="ABM"/>
    <property type="match status" value="1"/>
</dbReference>
<dbReference type="InterPro" id="IPR011008">
    <property type="entry name" value="Dimeric_a/b-barrel"/>
</dbReference>
<organism evidence="2">
    <name type="scientific">marine metagenome</name>
    <dbReference type="NCBI Taxonomy" id="408172"/>
    <lineage>
        <taxon>unclassified sequences</taxon>
        <taxon>metagenomes</taxon>
        <taxon>ecological metagenomes</taxon>
    </lineage>
</organism>
<feature type="domain" description="ABM" evidence="1">
    <location>
        <begin position="162"/>
        <end position="226"/>
    </location>
</feature>